<dbReference type="AlphaFoldDB" id="A0A1Z8AT52"/>
<dbReference type="Proteomes" id="UP000196102">
    <property type="component" value="Unassembled WGS sequence"/>
</dbReference>
<sequence>MHKLFLITMALFTMGATIKLTPKSTETFACESCEDPAVIKRTIHSKEDAYMNDNSAKYRTDLKKWGTRSGVMHVAFPETKKKNCDPSTDAVFYATDEGVMEISDCGSSKRPLSRKRNLIKDQKQKEGFKKYQKHLHDEFDVMPITVKNHTTDIRNVCLWGGNSEKPITDPLFIENAEKIDVLVGTHPQQVVLNPANDLLYVANQLSDSVSVVARDGTVIATIPLTENAMPGTVSPVALAVNTNPGYFYGIVYVIGSVNNTMYHIGLNHKVVNANRTGKRPTEIRFDDETNELVIKNIVSKNTTRINAETQAQTETPWDIQDQFRLVDNDSTSKIAKVTTQLNLLTIFNVSKSPTVTINDEYHEEREDFKFSPGMLKHLKIVASGERRVNALQLLQKSIAGKEICKTLSLGNYQSAQSFQNVSEVFDVDGSMLDGQNSWCFKIGALQTITFILYYKKLEMYNLLPEKASLAYGVQMSKGVPKRVPKNPFKSIL</sequence>
<name>A0A1Z8AT52_9FLAO</name>
<dbReference type="InterPro" id="IPR015943">
    <property type="entry name" value="WD40/YVTN_repeat-like_dom_sf"/>
</dbReference>
<evidence type="ECO:0000313" key="1">
    <source>
        <dbReference type="EMBL" id="OUS13358.1"/>
    </source>
</evidence>
<organism evidence="1 2">
    <name type="scientific">Nonlabens dokdonensis</name>
    <dbReference type="NCBI Taxonomy" id="328515"/>
    <lineage>
        <taxon>Bacteria</taxon>
        <taxon>Pseudomonadati</taxon>
        <taxon>Bacteroidota</taxon>
        <taxon>Flavobacteriia</taxon>
        <taxon>Flavobacteriales</taxon>
        <taxon>Flavobacteriaceae</taxon>
        <taxon>Nonlabens</taxon>
    </lineage>
</organism>
<gene>
    <name evidence="1" type="ORF">A9Q93_09420</name>
</gene>
<protein>
    <submittedName>
        <fullName evidence="1">Uncharacterized protein</fullName>
    </submittedName>
</protein>
<dbReference type="EMBL" id="MAAX01000145">
    <property type="protein sequence ID" value="OUS13358.1"/>
    <property type="molecule type" value="Genomic_DNA"/>
</dbReference>
<accession>A0A1Z8AT52</accession>
<reference evidence="2" key="1">
    <citation type="journal article" date="2017" name="Proc. Natl. Acad. Sci. U.S.A.">
        <title>Simulation of Deepwater Horizon oil plume reveals substrate specialization within a complex community of hydrocarbon-degraders.</title>
        <authorList>
            <person name="Hu P."/>
            <person name="Dubinsky E.A."/>
            <person name="Probst A.J."/>
            <person name="Wang J."/>
            <person name="Sieber C.M.K."/>
            <person name="Tom L.M."/>
            <person name="Gardinali P."/>
            <person name="Banfield J.F."/>
            <person name="Atlas R.M."/>
            <person name="Andersen G.L."/>
        </authorList>
    </citation>
    <scope>NUCLEOTIDE SEQUENCE [LARGE SCALE GENOMIC DNA]</scope>
</reference>
<dbReference type="Gene3D" id="2.130.10.10">
    <property type="entry name" value="YVTN repeat-like/Quinoprotein amine dehydrogenase"/>
    <property type="match status" value="1"/>
</dbReference>
<evidence type="ECO:0000313" key="2">
    <source>
        <dbReference type="Proteomes" id="UP000196102"/>
    </source>
</evidence>
<dbReference type="InterPro" id="IPR011048">
    <property type="entry name" value="Haem_d1_sf"/>
</dbReference>
<comment type="caution">
    <text evidence="1">The sequence shown here is derived from an EMBL/GenBank/DDBJ whole genome shotgun (WGS) entry which is preliminary data.</text>
</comment>
<proteinExistence type="predicted"/>
<dbReference type="SUPFAM" id="SSF51004">
    <property type="entry name" value="C-terminal (heme d1) domain of cytochrome cd1-nitrite reductase"/>
    <property type="match status" value="1"/>
</dbReference>